<dbReference type="AlphaFoldDB" id="A0A1C3XGJ7"/>
<organism evidence="2 3">
    <name type="scientific">Bradyrhizobium shewense</name>
    <dbReference type="NCBI Taxonomy" id="1761772"/>
    <lineage>
        <taxon>Bacteria</taxon>
        <taxon>Pseudomonadati</taxon>
        <taxon>Pseudomonadota</taxon>
        <taxon>Alphaproteobacteria</taxon>
        <taxon>Hyphomicrobiales</taxon>
        <taxon>Nitrobacteraceae</taxon>
        <taxon>Bradyrhizobium</taxon>
    </lineage>
</organism>
<gene>
    <name evidence="2" type="ORF">GA0061098_1015160</name>
</gene>
<evidence type="ECO:0000313" key="3">
    <source>
        <dbReference type="Proteomes" id="UP000199184"/>
    </source>
</evidence>
<protein>
    <submittedName>
        <fullName evidence="2">Uncharacterized protein</fullName>
    </submittedName>
</protein>
<sequence>MGRVMRLLCKGIFAAISAIALLCGQANAASTSFDGAWNVRISSSSETCGNGATVAIGINNGQIASTSAAVTASGRVADAGSINVTLSTGIKRAVGFGRLSGTSGSGTWRGALCTGTWTAERM</sequence>
<name>A0A1C3XGJ7_9BRAD</name>
<feature type="signal peptide" evidence="1">
    <location>
        <begin position="1"/>
        <end position="28"/>
    </location>
</feature>
<proteinExistence type="predicted"/>
<dbReference type="Proteomes" id="UP000199184">
    <property type="component" value="Unassembled WGS sequence"/>
</dbReference>
<dbReference type="EMBL" id="FMAI01000015">
    <property type="protein sequence ID" value="SCB51383.1"/>
    <property type="molecule type" value="Genomic_DNA"/>
</dbReference>
<keyword evidence="3" id="KW-1185">Reference proteome</keyword>
<accession>A0A1C3XGJ7</accession>
<reference evidence="3" key="1">
    <citation type="submission" date="2016-08" db="EMBL/GenBank/DDBJ databases">
        <authorList>
            <person name="Varghese N."/>
            <person name="Submissions Spin"/>
        </authorList>
    </citation>
    <scope>NUCLEOTIDE SEQUENCE [LARGE SCALE GENOMIC DNA]</scope>
    <source>
        <strain evidence="3">ERR11</strain>
    </source>
</reference>
<evidence type="ECO:0000256" key="1">
    <source>
        <dbReference type="SAM" id="SignalP"/>
    </source>
</evidence>
<evidence type="ECO:0000313" key="2">
    <source>
        <dbReference type="EMBL" id="SCB51383.1"/>
    </source>
</evidence>
<keyword evidence="1" id="KW-0732">Signal</keyword>
<feature type="chain" id="PRO_5008686551" evidence="1">
    <location>
        <begin position="29"/>
        <end position="122"/>
    </location>
</feature>